<accession>A0A2Z6AYS5</accession>
<dbReference type="PANTHER" id="PTHR46211">
    <property type="entry name" value="GLYCEROPHOSPHORYL DIESTER PHOSPHODIESTERASE"/>
    <property type="match status" value="1"/>
</dbReference>
<dbReference type="PANTHER" id="PTHR46211:SF1">
    <property type="entry name" value="GLYCEROPHOSPHODIESTER PHOSPHODIESTERASE, CYTOPLASMIC"/>
    <property type="match status" value="1"/>
</dbReference>
<evidence type="ECO:0000313" key="3">
    <source>
        <dbReference type="Proteomes" id="UP000269883"/>
    </source>
</evidence>
<dbReference type="OrthoDB" id="9787897at2"/>
<evidence type="ECO:0000313" key="2">
    <source>
        <dbReference type="EMBL" id="BBD08306.1"/>
    </source>
</evidence>
<dbReference type="AlphaFoldDB" id="A0A2Z6AYS5"/>
<proteinExistence type="predicted"/>
<dbReference type="Gene3D" id="3.20.20.190">
    <property type="entry name" value="Phosphatidylinositol (PI) phosphodiesterase"/>
    <property type="match status" value="1"/>
</dbReference>
<gene>
    <name evidence="2" type="ORF">DFE_1580</name>
</gene>
<name>A0A2Z6AYS5_9BACT</name>
<dbReference type="EMBL" id="AP017378">
    <property type="protein sequence ID" value="BBD08306.1"/>
    <property type="molecule type" value="Genomic_DNA"/>
</dbReference>
<dbReference type="InterPro" id="IPR030395">
    <property type="entry name" value="GP_PDE_dom"/>
</dbReference>
<dbReference type="KEGG" id="dfl:DFE_1580"/>
<evidence type="ECO:0000259" key="1">
    <source>
        <dbReference type="PROSITE" id="PS51704"/>
    </source>
</evidence>
<dbReference type="GO" id="GO:0006629">
    <property type="term" value="P:lipid metabolic process"/>
    <property type="evidence" value="ECO:0007669"/>
    <property type="project" value="InterPro"/>
</dbReference>
<dbReference type="Proteomes" id="UP000269883">
    <property type="component" value="Chromosome"/>
</dbReference>
<dbReference type="InterPro" id="IPR017946">
    <property type="entry name" value="PLC-like_Pdiesterase_TIM-brl"/>
</dbReference>
<dbReference type="PROSITE" id="PS51704">
    <property type="entry name" value="GP_PDE"/>
    <property type="match status" value="1"/>
</dbReference>
<dbReference type="RefSeq" id="WP_126378295.1">
    <property type="nucleotide sequence ID" value="NZ_AP017378.1"/>
</dbReference>
<reference evidence="2 3" key="1">
    <citation type="journal article" date="2018" name="Sci. Adv.">
        <title>Multi-heme cytochromes provide a pathway for survival in energy-limited environments.</title>
        <authorList>
            <person name="Deng X."/>
            <person name="Dohmae N."/>
            <person name="Nealson K.H."/>
            <person name="Hashimoto K."/>
            <person name="Okamoto A."/>
        </authorList>
    </citation>
    <scope>NUCLEOTIDE SEQUENCE [LARGE SCALE GENOMIC DNA]</scope>
    <source>
        <strain evidence="2 3">IS5</strain>
    </source>
</reference>
<dbReference type="GO" id="GO:0008081">
    <property type="term" value="F:phosphoric diester hydrolase activity"/>
    <property type="evidence" value="ECO:0007669"/>
    <property type="project" value="InterPro"/>
</dbReference>
<dbReference type="SUPFAM" id="SSF51695">
    <property type="entry name" value="PLC-like phosphodiesterases"/>
    <property type="match status" value="1"/>
</dbReference>
<keyword evidence="3" id="KW-1185">Reference proteome</keyword>
<dbReference type="Pfam" id="PF03009">
    <property type="entry name" value="GDPD"/>
    <property type="match status" value="1"/>
</dbReference>
<sequence>MPTFDLDHSLCWAHRGFSAKYPENTLAAFEAALEAGADGIELDVTLSRDGRLVVIHDETLDRTTDGTGPVSALDWDELGDLDAGRWFDEAFAGQRLPSLSEVLDVVGGKMLVNIEIKPEAACVSADVPVEQQVLDCVREHGLMDSVVVSSFDYSILLRLRGLDADLRLGTLFTGEEENIDFRALLQAIDAFSFHIRAAELIPEIVDLFHEDGIKVYCWTESYDDEALAMEQVLEMGVDGFFANNVEYFLAKRA</sequence>
<protein>
    <submittedName>
        <fullName evidence="2">Glycerophosphodiester phosphodiesterase</fullName>
    </submittedName>
</protein>
<feature type="domain" description="GP-PDE" evidence="1">
    <location>
        <begin position="9"/>
        <end position="252"/>
    </location>
</feature>
<organism evidence="2 3">
    <name type="scientific">Desulfovibrio ferrophilus</name>
    <dbReference type="NCBI Taxonomy" id="241368"/>
    <lineage>
        <taxon>Bacteria</taxon>
        <taxon>Pseudomonadati</taxon>
        <taxon>Thermodesulfobacteriota</taxon>
        <taxon>Desulfovibrionia</taxon>
        <taxon>Desulfovibrionales</taxon>
        <taxon>Desulfovibrionaceae</taxon>
        <taxon>Desulfovibrio</taxon>
    </lineage>
</organism>